<feature type="transmembrane region" description="Helical" evidence="7">
    <location>
        <begin position="67"/>
        <end position="89"/>
    </location>
</feature>
<comment type="similarity">
    <text evidence="2">Belongs to the amino acid/polyamine transporter 2 family.</text>
</comment>
<reference evidence="9 10" key="1">
    <citation type="journal article" date="2016" name="DNA Res.">
        <title>Genome sequence of Aspergillus luchuensis NBRC 4314.</title>
        <authorList>
            <person name="Yamada O."/>
            <person name="Machida M."/>
            <person name="Hosoyama A."/>
            <person name="Goto M."/>
            <person name="Takahashi T."/>
            <person name="Futagami T."/>
            <person name="Yamagata Y."/>
            <person name="Takeuchi M."/>
            <person name="Kobayashi T."/>
            <person name="Koike H."/>
            <person name="Abe K."/>
            <person name="Asai K."/>
            <person name="Arita M."/>
            <person name="Fujita N."/>
            <person name="Fukuda K."/>
            <person name="Higa K."/>
            <person name="Horikawa H."/>
            <person name="Ishikawa T."/>
            <person name="Jinno K."/>
            <person name="Kato Y."/>
            <person name="Kirimura K."/>
            <person name="Mizutani O."/>
            <person name="Nakasone K."/>
            <person name="Sano M."/>
            <person name="Shiraishi Y."/>
            <person name="Tsukahara M."/>
            <person name="Gomi K."/>
        </authorList>
    </citation>
    <scope>NUCLEOTIDE SEQUENCE [LARGE SCALE GENOMIC DNA]</scope>
    <source>
        <strain evidence="9 10">RIB 2604</strain>
    </source>
</reference>
<keyword evidence="4 7" id="KW-1133">Transmembrane helix</keyword>
<evidence type="ECO:0000256" key="3">
    <source>
        <dbReference type="ARBA" id="ARBA00022692"/>
    </source>
</evidence>
<evidence type="ECO:0000256" key="2">
    <source>
        <dbReference type="ARBA" id="ARBA00008066"/>
    </source>
</evidence>
<dbReference type="PANTHER" id="PTHR22950:SF683">
    <property type="entry name" value="AMINO ACID TRANSPORTER (EUROFUNG)"/>
    <property type="match status" value="1"/>
</dbReference>
<comment type="subcellular location">
    <subcellularLocation>
        <location evidence="1">Membrane</location>
        <topology evidence="1">Multi-pass membrane protein</topology>
    </subcellularLocation>
</comment>
<feature type="domain" description="Amino acid transporter transmembrane" evidence="8">
    <location>
        <begin position="40"/>
        <end position="395"/>
    </location>
</feature>
<feature type="region of interest" description="Disordered" evidence="6">
    <location>
        <begin position="1"/>
        <end position="21"/>
    </location>
</feature>
<keyword evidence="5 7" id="KW-0472">Membrane</keyword>
<feature type="transmembrane region" description="Helical" evidence="7">
    <location>
        <begin position="376"/>
        <end position="399"/>
    </location>
</feature>
<feature type="transmembrane region" description="Helical" evidence="7">
    <location>
        <begin position="348"/>
        <end position="370"/>
    </location>
</feature>
<feature type="transmembrane region" description="Helical" evidence="7">
    <location>
        <begin position="262"/>
        <end position="283"/>
    </location>
</feature>
<feature type="transmembrane region" description="Helical" evidence="7">
    <location>
        <begin position="39"/>
        <end position="60"/>
    </location>
</feature>
<evidence type="ECO:0000259" key="8">
    <source>
        <dbReference type="Pfam" id="PF01490"/>
    </source>
</evidence>
<dbReference type="InterPro" id="IPR013057">
    <property type="entry name" value="AA_transpt_TM"/>
</dbReference>
<dbReference type="GO" id="GO:0015179">
    <property type="term" value="F:L-amino acid transmembrane transporter activity"/>
    <property type="evidence" value="ECO:0007669"/>
    <property type="project" value="TreeGrafter"/>
</dbReference>
<dbReference type="GO" id="GO:0016020">
    <property type="term" value="C:membrane"/>
    <property type="evidence" value="ECO:0007669"/>
    <property type="project" value="UniProtKB-SubCell"/>
</dbReference>
<reference evidence="10" key="2">
    <citation type="submission" date="2016-02" db="EMBL/GenBank/DDBJ databases">
        <title>Genome sequencing of Aspergillus luchuensis NBRC 4314.</title>
        <authorList>
            <person name="Yamada O."/>
        </authorList>
    </citation>
    <scope>NUCLEOTIDE SEQUENCE [LARGE SCALE GENOMIC DNA]</scope>
    <source>
        <strain evidence="10">RIB 2604</strain>
    </source>
</reference>
<dbReference type="Pfam" id="PF01490">
    <property type="entry name" value="Aa_trans"/>
    <property type="match status" value="1"/>
</dbReference>
<comment type="caution">
    <text evidence="9">The sequence shown here is derived from an EMBL/GenBank/DDBJ whole genome shotgun (WGS) entry which is preliminary data.</text>
</comment>
<gene>
    <name evidence="9" type="ORF">RIB2604_01100100</name>
</gene>
<dbReference type="EMBL" id="BCWF01000011">
    <property type="protein sequence ID" value="GAT21767.1"/>
    <property type="molecule type" value="Genomic_DNA"/>
</dbReference>
<sequence>MHDTSPNLNSTGSQKDKTPAVPPQDVFSYEAAEVSFVGVSWQGAAILITKFQIGLGVLSLPSTFHVLGFFPGLLCFVVLALMTGISGYVCGNARLYYPQLHNIGDAAELLFGRGARELIGVIYYVYLALVSGAAMLTTSVALNTLSDHGFCTTGFVGFICAVAFLMGTGFRSLEKVSWLGWVGVTGIILSVWTVAIACLVQDRPTAAPSAGPVDLDIRALPNTTFPQAMSAISNQLFAVGASGTFFSISAEMKQPELFTRSLICGQSFIIITDIIIASIVYGKVGQYLASPALGSAGRLIKKISYGIALPGLIVTAVLYSHIAGKYCFVRILRGTPDLQSNTVKHWTVWIGSMLLTATLGFIMVGVVPFFDDFLSLVGALLNPVLTNIIPGLMILFYVAERPAKYNSGIPRDTVAAAMDARHWLLRALDGFRRGWKTSVVIAMAAFIILTGAIIIVAGTYATVVNIQVSYAAGDVSTVFTCADNS</sequence>
<dbReference type="PANTHER" id="PTHR22950">
    <property type="entry name" value="AMINO ACID TRANSPORTER"/>
    <property type="match status" value="1"/>
</dbReference>
<feature type="compositionally biased region" description="Polar residues" evidence="6">
    <location>
        <begin position="1"/>
        <end position="13"/>
    </location>
</feature>
<feature type="transmembrane region" description="Helical" evidence="7">
    <location>
        <begin position="439"/>
        <end position="461"/>
    </location>
</feature>
<feature type="transmembrane region" description="Helical" evidence="7">
    <location>
        <begin position="178"/>
        <end position="200"/>
    </location>
</feature>
<dbReference type="Proteomes" id="UP000075230">
    <property type="component" value="Unassembled WGS sequence"/>
</dbReference>
<organism evidence="9 10">
    <name type="scientific">Aspergillus kawachii</name>
    <name type="common">White koji mold</name>
    <name type="synonym">Aspergillus awamori var. kawachi</name>
    <dbReference type="NCBI Taxonomy" id="1069201"/>
    <lineage>
        <taxon>Eukaryota</taxon>
        <taxon>Fungi</taxon>
        <taxon>Dikarya</taxon>
        <taxon>Ascomycota</taxon>
        <taxon>Pezizomycotina</taxon>
        <taxon>Eurotiomycetes</taxon>
        <taxon>Eurotiomycetidae</taxon>
        <taxon>Eurotiales</taxon>
        <taxon>Aspergillaceae</taxon>
        <taxon>Aspergillus</taxon>
        <taxon>Aspergillus subgen. Circumdati</taxon>
    </lineage>
</organism>
<dbReference type="VEuPathDB" id="FungiDB:ASPFODRAFT_61780"/>
<feature type="transmembrane region" description="Helical" evidence="7">
    <location>
        <begin position="121"/>
        <end position="142"/>
    </location>
</feature>
<evidence type="ECO:0000313" key="9">
    <source>
        <dbReference type="EMBL" id="GAT21767.1"/>
    </source>
</evidence>
<evidence type="ECO:0000256" key="4">
    <source>
        <dbReference type="ARBA" id="ARBA00022989"/>
    </source>
</evidence>
<evidence type="ECO:0000256" key="1">
    <source>
        <dbReference type="ARBA" id="ARBA00004141"/>
    </source>
</evidence>
<proteinExistence type="inferred from homology"/>
<evidence type="ECO:0000256" key="7">
    <source>
        <dbReference type="SAM" id="Phobius"/>
    </source>
</evidence>
<protein>
    <submittedName>
        <fullName evidence="9">Amino acid transporter</fullName>
    </submittedName>
</protein>
<dbReference type="AlphaFoldDB" id="A0A146F6R3"/>
<evidence type="ECO:0000256" key="6">
    <source>
        <dbReference type="SAM" id="MobiDB-lite"/>
    </source>
</evidence>
<evidence type="ECO:0000256" key="5">
    <source>
        <dbReference type="ARBA" id="ARBA00023136"/>
    </source>
</evidence>
<keyword evidence="3 7" id="KW-0812">Transmembrane</keyword>
<evidence type="ECO:0000313" key="10">
    <source>
        <dbReference type="Proteomes" id="UP000075230"/>
    </source>
</evidence>
<name>A0A146F6R3_ASPKA</name>
<feature type="transmembrane region" description="Helical" evidence="7">
    <location>
        <begin position="303"/>
        <end position="328"/>
    </location>
</feature>
<feature type="transmembrane region" description="Helical" evidence="7">
    <location>
        <begin position="149"/>
        <end position="166"/>
    </location>
</feature>
<accession>A0A146F6R3</accession>